<keyword evidence="3" id="KW-1185">Reference proteome</keyword>
<evidence type="ECO:0000313" key="3">
    <source>
        <dbReference type="Proteomes" id="UP000635565"/>
    </source>
</evidence>
<name>A0ABQ3VIE1_9CHLR</name>
<accession>A0ABQ3VIE1</accession>
<reference evidence="2 3" key="1">
    <citation type="journal article" date="2021" name="Int. J. Syst. Evol. Microbiol.">
        <title>Reticulibacter mediterranei gen. nov., sp. nov., within the new family Reticulibacteraceae fam. nov., and Ktedonospora formicarum gen. nov., sp. nov., Ktedonobacter robiniae sp. nov., Dictyobacter formicarum sp. nov. and Dictyobacter arantiisoli sp. nov., belonging to the class Ktedonobacteria.</title>
        <authorList>
            <person name="Yabe S."/>
            <person name="Zheng Y."/>
            <person name="Wang C.M."/>
            <person name="Sakai Y."/>
            <person name="Abe K."/>
            <person name="Yokota A."/>
            <person name="Donadio S."/>
            <person name="Cavaletti L."/>
            <person name="Monciardini P."/>
        </authorList>
    </citation>
    <scope>NUCLEOTIDE SEQUENCE [LARGE SCALE GENOMIC DNA]</scope>
    <source>
        <strain evidence="2 3">SOSP1-9</strain>
    </source>
</reference>
<dbReference type="EMBL" id="BNJJ01000009">
    <property type="protein sequence ID" value="GHO85672.1"/>
    <property type="molecule type" value="Genomic_DNA"/>
</dbReference>
<evidence type="ECO:0000259" key="1">
    <source>
        <dbReference type="Pfam" id="PF14870"/>
    </source>
</evidence>
<dbReference type="InterPro" id="IPR028203">
    <property type="entry name" value="PSII_CF48-like_dom"/>
</dbReference>
<dbReference type="Pfam" id="PF14870">
    <property type="entry name" value="PSII_BNR"/>
    <property type="match status" value="1"/>
</dbReference>
<proteinExistence type="predicted"/>
<organism evidence="2 3">
    <name type="scientific">Dictyobacter formicarum</name>
    <dbReference type="NCBI Taxonomy" id="2778368"/>
    <lineage>
        <taxon>Bacteria</taxon>
        <taxon>Bacillati</taxon>
        <taxon>Chloroflexota</taxon>
        <taxon>Ktedonobacteria</taxon>
        <taxon>Ktedonobacterales</taxon>
        <taxon>Dictyobacteraceae</taxon>
        <taxon>Dictyobacter</taxon>
    </lineage>
</organism>
<feature type="domain" description="Photosynthesis system II assembly factor Ycf48/Hcf136-like" evidence="1">
    <location>
        <begin position="173"/>
        <end position="261"/>
    </location>
</feature>
<sequence length="344" mass="37965">MRRYALRFLPLLVLALLLLLVRSYLNQSSSYTGPSQTPQMPLAYSPFEIGPALYGVAMVSSQDVWAVGGSFKAVSNQRNTLRMVVPEQGQILHYQDDSWVAYASFPVPLLAISMSSAHDGWAVGYAGQLAHFDGHNWQAERASTSATLCSVVMLSEQEGWASGYGGTILHYHDHHWQVVASPTNNDVLSLKMLSTQEGWAVGENGTILHYSQGIWRNFASPTSHTLNDLSMLSADEGWAVGNQGIILHYRQGIWSPVQMSSPGNDTPALLGVVMNTVHSGWIIGKQSMLTYDREVWQFPSASLDGVPPALYALAMHTPNEGWAVGERNVIYHYQSGHWKIVYTQ</sequence>
<dbReference type="PANTHER" id="PTHR47199">
    <property type="entry name" value="PHOTOSYSTEM II STABILITY/ASSEMBLY FACTOR HCF136, CHLOROPLASTIC"/>
    <property type="match status" value="1"/>
</dbReference>
<evidence type="ECO:0000313" key="2">
    <source>
        <dbReference type="EMBL" id="GHO85672.1"/>
    </source>
</evidence>
<dbReference type="Proteomes" id="UP000635565">
    <property type="component" value="Unassembled WGS sequence"/>
</dbReference>
<dbReference type="PANTHER" id="PTHR47199:SF2">
    <property type="entry name" value="PHOTOSYSTEM II STABILITY_ASSEMBLY FACTOR HCF136, CHLOROPLASTIC"/>
    <property type="match status" value="1"/>
</dbReference>
<gene>
    <name evidence="2" type="ORF">KSZ_36780</name>
</gene>
<protein>
    <recommendedName>
        <fullName evidence="1">Photosynthesis system II assembly factor Ycf48/Hcf136-like domain-containing protein</fullName>
    </recommendedName>
</protein>
<dbReference type="RefSeq" id="WP_201363305.1">
    <property type="nucleotide sequence ID" value="NZ_BNJJ01000009.1"/>
</dbReference>
<comment type="caution">
    <text evidence="2">The sequence shown here is derived from an EMBL/GenBank/DDBJ whole genome shotgun (WGS) entry which is preliminary data.</text>
</comment>